<protein>
    <recommendedName>
        <fullName evidence="1">Baseplate protein J-like barrel domain-containing protein</fullName>
    </recommendedName>
</protein>
<dbReference type="EMBL" id="LPHB01000040">
    <property type="protein sequence ID" value="KWA62704.1"/>
    <property type="molecule type" value="Genomic_DNA"/>
</dbReference>
<proteinExistence type="predicted"/>
<evidence type="ECO:0000259" key="1">
    <source>
        <dbReference type="Pfam" id="PF04865"/>
    </source>
</evidence>
<dbReference type="Pfam" id="PF04865">
    <property type="entry name" value="Baseplate_J"/>
    <property type="match status" value="1"/>
</dbReference>
<comment type="caution">
    <text evidence="2">The sequence shown here is derived from an EMBL/GenBank/DDBJ whole genome shotgun (WGS) entry which is preliminary data.</text>
</comment>
<organism evidence="2">
    <name type="scientific">Burkholderia stagnalis</name>
    <dbReference type="NCBI Taxonomy" id="1503054"/>
    <lineage>
        <taxon>Bacteria</taxon>
        <taxon>Pseudomonadati</taxon>
        <taxon>Pseudomonadota</taxon>
        <taxon>Betaproteobacteria</taxon>
        <taxon>Burkholderiales</taxon>
        <taxon>Burkholderiaceae</taxon>
        <taxon>Burkholderia</taxon>
        <taxon>Burkholderia cepacia complex</taxon>
    </lineage>
</organism>
<accession>A0A108GDG3</accession>
<evidence type="ECO:0000313" key="2">
    <source>
        <dbReference type="EMBL" id="KWA62704.1"/>
    </source>
</evidence>
<sequence>MGQLTPQGYVAERLDAILVRLEAGLRRIYGDDIDLSPDSPDGQAVGLFAQGLADVNELGAAVYRALDPDYAGGKWLEQRVAYAGIRRRGAKYSRMPSVILQGTPHRVIPAGAVISDPQRVRWQLMADVTLNEAGSGRGDFRSEDRGSFPNPIGTKLRIETIVNGWDTATTFSAVELGELEERDPELRMRFARGRARPAQNSGETIEAKIGELPDVREVICLENWTDVMDADGVPRKSINVIVDGGEDEAIAQVIFANKTSGTGMLGAVAVDVLDRKGRKRTMLFDRPEVIECAACLELKCDHDVGGIDEDAIKKALVKYRYQIGQDVSLSRLYTPVNSVPGFSIETFKIGAAGGKLLPKNITVGPRQRARFLPENIEIKPV</sequence>
<evidence type="ECO:0000313" key="3">
    <source>
        <dbReference type="Proteomes" id="UP000068603"/>
    </source>
</evidence>
<name>A0A108GDG3_9BURK</name>
<dbReference type="Proteomes" id="UP000068603">
    <property type="component" value="Unassembled WGS sequence"/>
</dbReference>
<dbReference type="AlphaFoldDB" id="A0A108GDG3"/>
<dbReference type="RefSeq" id="WP_060150075.1">
    <property type="nucleotide sequence ID" value="NZ_LPGD01000097.1"/>
</dbReference>
<dbReference type="InterPro" id="IPR006949">
    <property type="entry name" value="Barrel_Baseplate_J-like"/>
</dbReference>
<gene>
    <name evidence="2" type="ORF">WT44_13830</name>
</gene>
<reference evidence="2 3" key="1">
    <citation type="submission" date="2015-11" db="EMBL/GenBank/DDBJ databases">
        <title>Expanding the genomic diversity of Burkholderia species for the development of highly accurate diagnostics.</title>
        <authorList>
            <person name="Sahl J."/>
            <person name="Keim P."/>
            <person name="Wagner D."/>
        </authorList>
    </citation>
    <scope>NUCLEOTIDE SEQUENCE [LARGE SCALE GENOMIC DNA]</scope>
    <source>
        <strain evidence="2 3">MSMB1960WGS</strain>
    </source>
</reference>
<feature type="domain" description="Baseplate protein J-like barrel" evidence="1">
    <location>
        <begin position="98"/>
        <end position="173"/>
    </location>
</feature>